<evidence type="ECO:0000313" key="13">
    <source>
        <dbReference type="EMBL" id="PMP68846.1"/>
    </source>
</evidence>
<dbReference type="AlphaFoldDB" id="A0A2J6WFX3"/>
<feature type="domain" description="DALR anticodon binding" evidence="11">
    <location>
        <begin position="459"/>
        <end position="579"/>
    </location>
</feature>
<dbReference type="PANTHER" id="PTHR11956">
    <property type="entry name" value="ARGINYL-TRNA SYNTHETASE"/>
    <property type="match status" value="1"/>
</dbReference>
<evidence type="ECO:0000256" key="7">
    <source>
        <dbReference type="ARBA" id="ARBA00023146"/>
    </source>
</evidence>
<evidence type="ECO:0000259" key="11">
    <source>
        <dbReference type="SMART" id="SM00836"/>
    </source>
</evidence>
<dbReference type="HAMAP" id="MF_00123">
    <property type="entry name" value="Arg_tRNA_synth"/>
    <property type="match status" value="1"/>
</dbReference>
<comment type="subunit">
    <text evidence="9">Monomer.</text>
</comment>
<organism evidence="13 14">
    <name type="scientific">Caldisericum exile</name>
    <dbReference type="NCBI Taxonomy" id="693075"/>
    <lineage>
        <taxon>Bacteria</taxon>
        <taxon>Pseudomonadati</taxon>
        <taxon>Caldisericota/Cryosericota group</taxon>
        <taxon>Caldisericota</taxon>
        <taxon>Caldisericia</taxon>
        <taxon>Caldisericales</taxon>
        <taxon>Caldisericaceae</taxon>
        <taxon>Caldisericum</taxon>
    </lineage>
</organism>
<dbReference type="InterPro" id="IPR001412">
    <property type="entry name" value="aa-tRNA-synth_I_CS"/>
</dbReference>
<dbReference type="Gene3D" id="3.30.1360.70">
    <property type="entry name" value="Arginyl tRNA synthetase N-terminal domain"/>
    <property type="match status" value="1"/>
</dbReference>
<feature type="domain" description="Arginyl tRNA synthetase N-terminal" evidence="12">
    <location>
        <begin position="4"/>
        <end position="85"/>
    </location>
</feature>
<evidence type="ECO:0000256" key="3">
    <source>
        <dbReference type="ARBA" id="ARBA00022598"/>
    </source>
</evidence>
<dbReference type="InterPro" id="IPR008909">
    <property type="entry name" value="DALR_anticod-bd"/>
</dbReference>
<dbReference type="InterPro" id="IPR005148">
    <property type="entry name" value="Arg-tRNA-synth_N"/>
</dbReference>
<keyword evidence="2 9" id="KW-0963">Cytoplasm</keyword>
<evidence type="ECO:0000256" key="10">
    <source>
        <dbReference type="RuleBase" id="RU363038"/>
    </source>
</evidence>
<dbReference type="InterPro" id="IPR036695">
    <property type="entry name" value="Arg-tRNA-synth_N_sf"/>
</dbReference>
<dbReference type="InterPro" id="IPR035684">
    <property type="entry name" value="ArgRS_core"/>
</dbReference>
<keyword evidence="4 9" id="KW-0547">Nucleotide-binding</keyword>
<dbReference type="PANTHER" id="PTHR11956:SF5">
    <property type="entry name" value="ARGININE--TRNA LIGASE, CYTOPLASMIC"/>
    <property type="match status" value="1"/>
</dbReference>
<dbReference type="InterPro" id="IPR009080">
    <property type="entry name" value="tRNAsynth_Ia_anticodon-bd"/>
</dbReference>
<dbReference type="InterPro" id="IPR001278">
    <property type="entry name" value="Arg-tRNA-ligase"/>
</dbReference>
<dbReference type="RefSeq" id="WP_424586536.1">
    <property type="nucleotide sequence ID" value="NZ_JBNARP010000006.1"/>
</dbReference>
<dbReference type="Gene3D" id="3.40.50.620">
    <property type="entry name" value="HUPs"/>
    <property type="match status" value="1"/>
</dbReference>
<dbReference type="NCBIfam" id="TIGR00456">
    <property type="entry name" value="argS"/>
    <property type="match status" value="1"/>
</dbReference>
<dbReference type="SUPFAM" id="SSF55190">
    <property type="entry name" value="Arginyl-tRNA synthetase (ArgRS), N-terminal 'additional' domain"/>
    <property type="match status" value="1"/>
</dbReference>
<dbReference type="GO" id="GO:0004814">
    <property type="term" value="F:arginine-tRNA ligase activity"/>
    <property type="evidence" value="ECO:0007669"/>
    <property type="project" value="UniProtKB-UniRule"/>
</dbReference>
<evidence type="ECO:0000259" key="12">
    <source>
        <dbReference type="SMART" id="SM01016"/>
    </source>
</evidence>
<comment type="similarity">
    <text evidence="1 9 10">Belongs to the class-I aminoacyl-tRNA synthetase family.</text>
</comment>
<dbReference type="InterPro" id="IPR014729">
    <property type="entry name" value="Rossmann-like_a/b/a_fold"/>
</dbReference>
<dbReference type="SUPFAM" id="SSF52374">
    <property type="entry name" value="Nucleotidylyl transferase"/>
    <property type="match status" value="1"/>
</dbReference>
<dbReference type="SUPFAM" id="SSF47323">
    <property type="entry name" value="Anticodon-binding domain of a subclass of class I aminoacyl-tRNA synthetases"/>
    <property type="match status" value="1"/>
</dbReference>
<accession>A0A2J6WFX3</accession>
<evidence type="ECO:0000313" key="14">
    <source>
        <dbReference type="Proteomes" id="UP000237040"/>
    </source>
</evidence>
<name>A0A2J6WFX3_9BACT</name>
<dbReference type="SMART" id="SM00836">
    <property type="entry name" value="DALR_1"/>
    <property type="match status" value="1"/>
</dbReference>
<proteinExistence type="inferred from homology"/>
<keyword evidence="3 9" id="KW-0436">Ligase</keyword>
<sequence length="579" mass="67328">MNIYKLQNEISEALSEPLKYVDYDKNFKLLIAPENFGDFSLNISFKLAKALKKSPKDISDELIKYLNLPYFENLSNDGGYINIKLGNTFYKEFLKELLDKKSKYFIKEPLDKKIQVEFVSANPTGPLHVGNGRGAVIGDVVSNVLKSRGYEVEKEYYVNDAGNKMDLFAQSIRYWYLKNFGKELEFPEEGYAGDYIKRIADVLTEIFKDRFLHYDYKKQIEVFKILGEYILLGDANSNIEELKTLRKNLKFDFPSILESLRLFGVYYDNVFFESSLYEGKLVKVEEDLEIPERLSQVLSVLKERNLLYKKDGAWWFKATQFKDDKDRVLVKATGEPTYTLTDIAYHVDKFKRGHSKAIDVWGADHFGHVITMKALLEGVGIGGDFLDVILYQIVHFFENGVEVMMSKHTGKFYPLSDLIEKVGKDAARFFFLMKSADTHLNFDIDLALKQSFDNPVFYVQYTYARLHNIVEEAKKRGVEFLDFDSAFNEPIDPVERRIFNSIFYLNSILDDISLDYAVHRIPTFTLDIARDINFFYQNYRVLGEENPKVRTKRFILVKASLIVLGFLFDLMGIEKKEHM</sequence>
<dbReference type="SMART" id="SM01016">
    <property type="entry name" value="Arg_tRNA_synt_N"/>
    <property type="match status" value="1"/>
</dbReference>
<keyword evidence="5 9" id="KW-0067">ATP-binding</keyword>
<evidence type="ECO:0000256" key="6">
    <source>
        <dbReference type="ARBA" id="ARBA00022917"/>
    </source>
</evidence>
<protein>
    <recommendedName>
        <fullName evidence="9">Arginine--tRNA ligase</fullName>
        <ecNumber evidence="9">6.1.1.19</ecNumber>
    </recommendedName>
    <alternativeName>
        <fullName evidence="9">Arginyl-tRNA synthetase</fullName>
        <shortName evidence="9">ArgRS</shortName>
    </alternativeName>
</protein>
<evidence type="ECO:0000256" key="9">
    <source>
        <dbReference type="HAMAP-Rule" id="MF_00123"/>
    </source>
</evidence>
<evidence type="ECO:0000256" key="4">
    <source>
        <dbReference type="ARBA" id="ARBA00022741"/>
    </source>
</evidence>
<feature type="short sequence motif" description="'HIGH' region" evidence="9">
    <location>
        <begin position="121"/>
        <end position="131"/>
    </location>
</feature>
<evidence type="ECO:0000256" key="1">
    <source>
        <dbReference type="ARBA" id="ARBA00005594"/>
    </source>
</evidence>
<comment type="catalytic activity">
    <reaction evidence="8 9">
        <text>tRNA(Arg) + L-arginine + ATP = L-arginyl-tRNA(Arg) + AMP + diphosphate</text>
        <dbReference type="Rhea" id="RHEA:20301"/>
        <dbReference type="Rhea" id="RHEA-COMP:9658"/>
        <dbReference type="Rhea" id="RHEA-COMP:9673"/>
        <dbReference type="ChEBI" id="CHEBI:30616"/>
        <dbReference type="ChEBI" id="CHEBI:32682"/>
        <dbReference type="ChEBI" id="CHEBI:33019"/>
        <dbReference type="ChEBI" id="CHEBI:78442"/>
        <dbReference type="ChEBI" id="CHEBI:78513"/>
        <dbReference type="ChEBI" id="CHEBI:456215"/>
        <dbReference type="EC" id="6.1.1.19"/>
    </reaction>
</comment>
<comment type="caution">
    <text evidence="13">The sequence shown here is derived from an EMBL/GenBank/DDBJ whole genome shotgun (WGS) entry which is preliminary data.</text>
</comment>
<keyword evidence="7 9" id="KW-0030">Aminoacyl-tRNA synthetase</keyword>
<gene>
    <name evidence="9" type="primary">argS</name>
    <name evidence="13" type="ORF">C0189_00360</name>
</gene>
<dbReference type="PROSITE" id="PS00178">
    <property type="entry name" value="AA_TRNA_LIGASE_I"/>
    <property type="match status" value="1"/>
</dbReference>
<dbReference type="Pfam" id="PF03485">
    <property type="entry name" value="Arg_tRNA_synt_N"/>
    <property type="match status" value="1"/>
</dbReference>
<reference evidence="13 14" key="1">
    <citation type="submission" date="2018-01" db="EMBL/GenBank/DDBJ databases">
        <title>Metagenomic assembled genomes from two thermal pools in the Uzon Caldera, Kamchatka, Russia.</title>
        <authorList>
            <person name="Wilkins L."/>
            <person name="Ettinger C."/>
        </authorList>
    </citation>
    <scope>NUCLEOTIDE SEQUENCE [LARGE SCALE GENOMIC DNA]</scope>
    <source>
        <strain evidence="13">ZAV-07</strain>
    </source>
</reference>
<evidence type="ECO:0000256" key="5">
    <source>
        <dbReference type="ARBA" id="ARBA00022840"/>
    </source>
</evidence>
<evidence type="ECO:0000256" key="2">
    <source>
        <dbReference type="ARBA" id="ARBA00022490"/>
    </source>
</evidence>
<dbReference type="GO" id="GO:0005524">
    <property type="term" value="F:ATP binding"/>
    <property type="evidence" value="ECO:0007669"/>
    <property type="project" value="UniProtKB-UniRule"/>
</dbReference>
<dbReference type="EC" id="6.1.1.19" evidence="9"/>
<dbReference type="EMBL" id="PNIL01000005">
    <property type="protein sequence ID" value="PMP68846.1"/>
    <property type="molecule type" value="Genomic_DNA"/>
</dbReference>
<keyword evidence="6 9" id="KW-0648">Protein biosynthesis</keyword>
<comment type="subcellular location">
    <subcellularLocation>
        <location evidence="9">Cytoplasm</location>
    </subcellularLocation>
</comment>
<evidence type="ECO:0000256" key="8">
    <source>
        <dbReference type="ARBA" id="ARBA00049339"/>
    </source>
</evidence>
<dbReference type="Pfam" id="PF05746">
    <property type="entry name" value="DALR_1"/>
    <property type="match status" value="1"/>
</dbReference>
<dbReference type="Gene3D" id="1.10.730.10">
    <property type="entry name" value="Isoleucyl-tRNA Synthetase, Domain 1"/>
    <property type="match status" value="1"/>
</dbReference>
<dbReference type="Proteomes" id="UP000237040">
    <property type="component" value="Unassembled WGS sequence"/>
</dbReference>
<dbReference type="PRINTS" id="PR01038">
    <property type="entry name" value="TRNASYNTHARG"/>
</dbReference>
<dbReference type="GO" id="GO:0005737">
    <property type="term" value="C:cytoplasm"/>
    <property type="evidence" value="ECO:0007669"/>
    <property type="project" value="UniProtKB-SubCell"/>
</dbReference>
<dbReference type="Pfam" id="PF00750">
    <property type="entry name" value="tRNA-synt_1d"/>
    <property type="match status" value="1"/>
</dbReference>
<dbReference type="GO" id="GO:0006420">
    <property type="term" value="P:arginyl-tRNA aminoacylation"/>
    <property type="evidence" value="ECO:0007669"/>
    <property type="project" value="UniProtKB-UniRule"/>
</dbReference>
<dbReference type="CDD" id="cd00671">
    <property type="entry name" value="ArgRS_core"/>
    <property type="match status" value="1"/>
</dbReference>